<gene>
    <name evidence="4" type="ORF">DAEQUDRAFT_751254</name>
</gene>
<dbReference type="EMBL" id="KV429065">
    <property type="protein sequence ID" value="KZT68642.1"/>
    <property type="molecule type" value="Genomic_DNA"/>
</dbReference>
<comment type="similarity">
    <text evidence="1">Belongs to the peptidase S33 family.</text>
</comment>
<dbReference type="Proteomes" id="UP000076727">
    <property type="component" value="Unassembled WGS sequence"/>
</dbReference>
<dbReference type="GO" id="GO:0006508">
    <property type="term" value="P:proteolysis"/>
    <property type="evidence" value="ECO:0007669"/>
    <property type="project" value="InterPro"/>
</dbReference>
<feature type="domain" description="AB hydrolase-1" evidence="3">
    <location>
        <begin position="33"/>
        <end position="286"/>
    </location>
</feature>
<dbReference type="InterPro" id="IPR000073">
    <property type="entry name" value="AB_hydrolase_1"/>
</dbReference>
<protein>
    <submittedName>
        <fullName evidence="4">Proline-specific peptidase</fullName>
    </submittedName>
</protein>
<dbReference type="AlphaFoldDB" id="A0A165PUM0"/>
<dbReference type="InterPro" id="IPR002410">
    <property type="entry name" value="Peptidase_S33"/>
</dbReference>
<evidence type="ECO:0000256" key="1">
    <source>
        <dbReference type="ARBA" id="ARBA00010088"/>
    </source>
</evidence>
<keyword evidence="5" id="KW-1185">Reference proteome</keyword>
<dbReference type="Pfam" id="PF00561">
    <property type="entry name" value="Abhydrolase_1"/>
    <property type="match status" value="1"/>
</dbReference>
<sequence length="299" mass="34197">MSETSGTVDFVVGSETFQTWYKVVGDLRSATRPLVILHGGPGFPHLYVRCHAQLCQSRGIPVILYDQLGCGQSTRLREKQKEFWTFELFMDELDNLLEKLSVRDYDLLGHSWGGALAASYVLDRQPKGLKRLVLANTYASMRLWEAGCRTLIAKLPKDVRETIERCEREGTTNTKEYKEAELVFLKKHAITLDPMPYDMQLTIAELEKDDTVYMAIHGPSEFYCTGNQKNFDIVDRLHEIKQPTLIINGMEDQATDLCVGPLFWGIPNAKWVQFAKATHQPFFEEPERYFDVVGTFLMA</sequence>
<dbReference type="Gene3D" id="3.40.50.1820">
    <property type="entry name" value="alpha/beta hydrolase"/>
    <property type="match status" value="1"/>
</dbReference>
<dbReference type="InterPro" id="IPR005945">
    <property type="entry name" value="Pro_imino_pep"/>
</dbReference>
<dbReference type="SUPFAM" id="SSF53474">
    <property type="entry name" value="alpha/beta-Hydrolases"/>
    <property type="match status" value="1"/>
</dbReference>
<dbReference type="OrthoDB" id="190201at2759"/>
<accession>A0A165PUM0</accession>
<dbReference type="InterPro" id="IPR050228">
    <property type="entry name" value="Carboxylesterase_BioH"/>
</dbReference>
<reference evidence="4 5" key="1">
    <citation type="journal article" date="2016" name="Mol. Biol. Evol.">
        <title>Comparative Genomics of Early-Diverging Mushroom-Forming Fungi Provides Insights into the Origins of Lignocellulose Decay Capabilities.</title>
        <authorList>
            <person name="Nagy L.G."/>
            <person name="Riley R."/>
            <person name="Tritt A."/>
            <person name="Adam C."/>
            <person name="Daum C."/>
            <person name="Floudas D."/>
            <person name="Sun H."/>
            <person name="Yadav J.S."/>
            <person name="Pangilinan J."/>
            <person name="Larsson K.H."/>
            <person name="Matsuura K."/>
            <person name="Barry K."/>
            <person name="Labutti K."/>
            <person name="Kuo R."/>
            <person name="Ohm R.A."/>
            <person name="Bhattacharya S.S."/>
            <person name="Shirouzu T."/>
            <person name="Yoshinaga Y."/>
            <person name="Martin F.M."/>
            <person name="Grigoriev I.V."/>
            <person name="Hibbett D.S."/>
        </authorList>
    </citation>
    <scope>NUCLEOTIDE SEQUENCE [LARGE SCALE GENOMIC DNA]</scope>
    <source>
        <strain evidence="4 5">L-15889</strain>
    </source>
</reference>
<proteinExistence type="inferred from homology"/>
<keyword evidence="2" id="KW-0378">Hydrolase</keyword>
<dbReference type="PANTHER" id="PTHR43194">
    <property type="entry name" value="HYDROLASE ALPHA/BETA FOLD FAMILY"/>
    <property type="match status" value="1"/>
</dbReference>
<dbReference type="PIRSF" id="PIRSF005539">
    <property type="entry name" value="Pept_S33_TRI_F1"/>
    <property type="match status" value="1"/>
</dbReference>
<dbReference type="STRING" id="1314783.A0A165PUM0"/>
<evidence type="ECO:0000313" key="4">
    <source>
        <dbReference type="EMBL" id="KZT68642.1"/>
    </source>
</evidence>
<dbReference type="PANTHER" id="PTHR43194:SF2">
    <property type="entry name" value="PEROXISOMAL MEMBRANE PROTEIN LPX1"/>
    <property type="match status" value="1"/>
</dbReference>
<dbReference type="InterPro" id="IPR029058">
    <property type="entry name" value="AB_hydrolase_fold"/>
</dbReference>
<dbReference type="GO" id="GO:0008233">
    <property type="term" value="F:peptidase activity"/>
    <property type="evidence" value="ECO:0007669"/>
    <property type="project" value="InterPro"/>
</dbReference>
<evidence type="ECO:0000259" key="3">
    <source>
        <dbReference type="Pfam" id="PF00561"/>
    </source>
</evidence>
<evidence type="ECO:0000256" key="2">
    <source>
        <dbReference type="ARBA" id="ARBA00022801"/>
    </source>
</evidence>
<organism evidence="4 5">
    <name type="scientific">Daedalea quercina L-15889</name>
    <dbReference type="NCBI Taxonomy" id="1314783"/>
    <lineage>
        <taxon>Eukaryota</taxon>
        <taxon>Fungi</taxon>
        <taxon>Dikarya</taxon>
        <taxon>Basidiomycota</taxon>
        <taxon>Agaricomycotina</taxon>
        <taxon>Agaricomycetes</taxon>
        <taxon>Polyporales</taxon>
        <taxon>Fomitopsis</taxon>
    </lineage>
</organism>
<evidence type="ECO:0000313" key="5">
    <source>
        <dbReference type="Proteomes" id="UP000076727"/>
    </source>
</evidence>
<name>A0A165PUM0_9APHY</name>
<dbReference type="PRINTS" id="PR00793">
    <property type="entry name" value="PROAMNOPTASE"/>
</dbReference>
<dbReference type="NCBIfam" id="TIGR01250">
    <property type="entry name" value="pro_imino_pep_2"/>
    <property type="match status" value="1"/>
</dbReference>